<proteinExistence type="predicted"/>
<comment type="caution">
    <text evidence="2">The sequence shown here is derived from an EMBL/GenBank/DDBJ whole genome shotgun (WGS) entry which is preliminary data.</text>
</comment>
<dbReference type="GeneID" id="90839135"/>
<evidence type="ECO:0000256" key="1">
    <source>
        <dbReference type="SAM" id="Phobius"/>
    </source>
</evidence>
<accession>A0ABU8EDW2</accession>
<keyword evidence="1" id="KW-0812">Transmembrane</keyword>
<sequence length="55" mass="6179">MEPLLILALLVFAFLTYRYSKILVRKDISAANKRLAIVFYLIAVSGLGAVVYFNV</sequence>
<protein>
    <submittedName>
        <fullName evidence="2">Uncharacterized protein</fullName>
    </submittedName>
</protein>
<reference evidence="2 3" key="1">
    <citation type="submission" date="2023-12" db="EMBL/GenBank/DDBJ databases">
        <authorList>
            <person name="Easwaran N."/>
            <person name="Lazarus H.P.S."/>
        </authorList>
    </citation>
    <scope>NUCLEOTIDE SEQUENCE [LARGE SCALE GENOMIC DNA]</scope>
    <source>
        <strain evidence="2 3">VIT-2023</strain>
    </source>
</reference>
<organism evidence="2 3">
    <name type="scientific">Exiguobacterium indicum</name>
    <dbReference type="NCBI Taxonomy" id="296995"/>
    <lineage>
        <taxon>Bacteria</taxon>
        <taxon>Bacillati</taxon>
        <taxon>Bacillota</taxon>
        <taxon>Bacilli</taxon>
        <taxon>Bacillales</taxon>
        <taxon>Bacillales Family XII. Incertae Sedis</taxon>
        <taxon>Exiguobacterium</taxon>
    </lineage>
</organism>
<keyword evidence="3" id="KW-1185">Reference proteome</keyword>
<evidence type="ECO:0000313" key="2">
    <source>
        <dbReference type="EMBL" id="MEI4461133.1"/>
    </source>
</evidence>
<name>A0ABU8EDW2_9BACL</name>
<evidence type="ECO:0000313" key="3">
    <source>
        <dbReference type="Proteomes" id="UP001387110"/>
    </source>
</evidence>
<keyword evidence="1" id="KW-0472">Membrane</keyword>
<dbReference type="RefSeq" id="WP_023468507.1">
    <property type="nucleotide sequence ID" value="NZ_FMYN01000001.1"/>
</dbReference>
<keyword evidence="1" id="KW-1133">Transmembrane helix</keyword>
<feature type="transmembrane region" description="Helical" evidence="1">
    <location>
        <begin position="36"/>
        <end position="53"/>
    </location>
</feature>
<dbReference type="Proteomes" id="UP001387110">
    <property type="component" value="Unassembled WGS sequence"/>
</dbReference>
<gene>
    <name evidence="2" type="ORF">SZL87_01705</name>
</gene>
<dbReference type="EMBL" id="JBAWKY010000001">
    <property type="protein sequence ID" value="MEI4461133.1"/>
    <property type="molecule type" value="Genomic_DNA"/>
</dbReference>